<reference evidence="2" key="1">
    <citation type="submission" date="2016-06" db="EMBL/GenBank/DDBJ databases">
        <title>Parallel loss of symbiosis genes in relatives of nitrogen-fixing non-legume Parasponia.</title>
        <authorList>
            <person name="Van Velzen R."/>
            <person name="Holmer R."/>
            <person name="Bu F."/>
            <person name="Rutten L."/>
            <person name="Van Zeijl A."/>
            <person name="Liu W."/>
            <person name="Santuari L."/>
            <person name="Cao Q."/>
            <person name="Sharma T."/>
            <person name="Shen D."/>
            <person name="Roswanjaya Y."/>
            <person name="Wardhani T."/>
            <person name="Kalhor M.S."/>
            <person name="Jansen J."/>
            <person name="Van den Hoogen J."/>
            <person name="Gungor B."/>
            <person name="Hartog M."/>
            <person name="Hontelez J."/>
            <person name="Verver J."/>
            <person name="Yang W.-C."/>
            <person name="Schijlen E."/>
            <person name="Repin R."/>
            <person name="Schilthuizen M."/>
            <person name="Schranz E."/>
            <person name="Heidstra R."/>
            <person name="Miyata K."/>
            <person name="Fedorova E."/>
            <person name="Kohlen W."/>
            <person name="Bisseling T."/>
            <person name="Smit S."/>
            <person name="Geurts R."/>
        </authorList>
    </citation>
    <scope>NUCLEOTIDE SEQUENCE [LARGE SCALE GENOMIC DNA]</scope>
    <source>
        <strain evidence="2">cv. WU1-14</strain>
    </source>
</reference>
<organism evidence="1 2">
    <name type="scientific">Parasponia andersonii</name>
    <name type="common">Sponia andersonii</name>
    <dbReference type="NCBI Taxonomy" id="3476"/>
    <lineage>
        <taxon>Eukaryota</taxon>
        <taxon>Viridiplantae</taxon>
        <taxon>Streptophyta</taxon>
        <taxon>Embryophyta</taxon>
        <taxon>Tracheophyta</taxon>
        <taxon>Spermatophyta</taxon>
        <taxon>Magnoliopsida</taxon>
        <taxon>eudicotyledons</taxon>
        <taxon>Gunneridae</taxon>
        <taxon>Pentapetalae</taxon>
        <taxon>rosids</taxon>
        <taxon>fabids</taxon>
        <taxon>Rosales</taxon>
        <taxon>Cannabaceae</taxon>
        <taxon>Parasponia</taxon>
    </lineage>
</organism>
<comment type="caution">
    <text evidence="1">The sequence shown here is derived from an EMBL/GenBank/DDBJ whole genome shotgun (WGS) entry which is preliminary data.</text>
</comment>
<keyword evidence="2" id="KW-1185">Reference proteome</keyword>
<name>A0A2P5DC34_PARAD</name>
<dbReference type="OrthoDB" id="10584801at2759"/>
<sequence>MAKSSKCSLKGCIVLALHRPGHGGHRWLDHNLVSRVHELSFLEDLKAPRPPMPQHEIVTEMPLIGRPRILGALRPYIPQYKLALGEPLVEWDY</sequence>
<gene>
    <name evidence="1" type="ORF">PanWU01x14_078740</name>
</gene>
<dbReference type="AlphaFoldDB" id="A0A2P5DC34"/>
<accession>A0A2P5DC34</accession>
<dbReference type="Proteomes" id="UP000237105">
    <property type="component" value="Unassembled WGS sequence"/>
</dbReference>
<proteinExistence type="predicted"/>
<dbReference type="EMBL" id="JXTB01000048">
    <property type="protein sequence ID" value="PON70848.1"/>
    <property type="molecule type" value="Genomic_DNA"/>
</dbReference>
<evidence type="ECO:0000313" key="2">
    <source>
        <dbReference type="Proteomes" id="UP000237105"/>
    </source>
</evidence>
<evidence type="ECO:0000313" key="1">
    <source>
        <dbReference type="EMBL" id="PON70848.1"/>
    </source>
</evidence>
<protein>
    <submittedName>
        <fullName evidence="1">Uncharacterized protein</fullName>
    </submittedName>
</protein>